<sequence>MRFENKEFIPYKFPYEHNYRNYAQFVISNDVDFSKNDYYVYLISNPLKFNYQKTNNNYYVFVAILVQNKETKEFSIKLEKFDFKSILQLNIFGKINPLGDVSLFEDIDDKFNKLIYETKINISDTTQFEKFSLEQVVARFNILKRADIHKLNHFKDLEFYLYHVDGKKILIPAMEILKYFYLFNYTYQDEPKSHFCQDILTPIGILNSLNINKYDSSKKHYELEINGNYSENDIYKILFFITNKKRLQQYSSVENIYRKTNIISAMLPREDLRLMARVFDYKKIDLLLILNIVTHNFDYTKDFPDNFTCEYRHPKSQFKEKDENKRDSSKDVKKKARKNTNLETNDDLYGNNELEYEEETLSTFKLNINCEKASEPINLNLTKIVDKQKKQQGGKKKKDYSDLKDTPLTSKENKGSSDEAISKKEDNNEEESDSNKNDLNLIEILNHLKNNIDFKLVDEKTFKFPEVLNKKGEKVKKSFMFIDEKNQIRRKYYIAKLKYKNSNDIYIIELQRRLNKEQKSFLIINKNSETIDSLDRQFISKELVDLAKNGNRIWFSSNIELLEKEYFILMHRGNVSSFEEKLIMKLS</sequence>
<keyword evidence="3" id="KW-1185">Reference proteome</keyword>
<dbReference type="AlphaFoldDB" id="A0A366MUC9"/>
<protein>
    <submittedName>
        <fullName evidence="2">Uncharacterized protein</fullName>
    </submittedName>
</protein>
<feature type="region of interest" description="Disordered" evidence="1">
    <location>
        <begin position="387"/>
        <end position="435"/>
    </location>
</feature>
<organism evidence="2 3">
    <name type="scientific">Aliarcobacter vitoriensis</name>
    <dbReference type="NCBI Taxonomy" id="2011099"/>
    <lineage>
        <taxon>Bacteria</taxon>
        <taxon>Pseudomonadati</taxon>
        <taxon>Campylobacterota</taxon>
        <taxon>Epsilonproteobacteria</taxon>
        <taxon>Campylobacterales</taxon>
        <taxon>Arcobacteraceae</taxon>
        <taxon>Aliarcobacter</taxon>
    </lineage>
</organism>
<feature type="compositionally biased region" description="Basic and acidic residues" evidence="1">
    <location>
        <begin position="316"/>
        <end position="331"/>
    </location>
</feature>
<reference evidence="2 3" key="1">
    <citation type="submission" date="2017-10" db="EMBL/GenBank/DDBJ databases">
        <title>Genomics of the genus Arcobacter.</title>
        <authorList>
            <person name="Perez-Cataluna A."/>
            <person name="Figueras M.J."/>
        </authorList>
    </citation>
    <scope>NUCLEOTIDE SEQUENCE [LARGE SCALE GENOMIC DNA]</scope>
    <source>
        <strain evidence="2 3">CECT 9230</strain>
    </source>
</reference>
<evidence type="ECO:0000256" key="1">
    <source>
        <dbReference type="SAM" id="MobiDB-lite"/>
    </source>
</evidence>
<dbReference type="Proteomes" id="UP000252669">
    <property type="component" value="Unassembled WGS sequence"/>
</dbReference>
<evidence type="ECO:0000313" key="2">
    <source>
        <dbReference type="EMBL" id="RBQ29473.1"/>
    </source>
</evidence>
<dbReference type="RefSeq" id="WP_113893577.1">
    <property type="nucleotide sequence ID" value="NZ_JANJGA010000001.1"/>
</dbReference>
<evidence type="ECO:0000313" key="3">
    <source>
        <dbReference type="Proteomes" id="UP000252669"/>
    </source>
</evidence>
<feature type="region of interest" description="Disordered" evidence="1">
    <location>
        <begin position="316"/>
        <end position="351"/>
    </location>
</feature>
<dbReference type="EMBL" id="PDKB01000005">
    <property type="protein sequence ID" value="RBQ29473.1"/>
    <property type="molecule type" value="Genomic_DNA"/>
</dbReference>
<gene>
    <name evidence="2" type="ORF">CRU91_03845</name>
</gene>
<proteinExistence type="predicted"/>
<accession>A0A366MUC9</accession>
<comment type="caution">
    <text evidence="2">The sequence shown here is derived from an EMBL/GenBank/DDBJ whole genome shotgun (WGS) entry which is preliminary data.</text>
</comment>
<feature type="compositionally biased region" description="Basic and acidic residues" evidence="1">
    <location>
        <begin position="399"/>
        <end position="426"/>
    </location>
</feature>
<name>A0A366MUC9_9BACT</name>